<dbReference type="PANTHER" id="PTHR43153">
    <property type="entry name" value="ELECTRON TRANSFER FLAVOPROTEIN ALPHA"/>
    <property type="match status" value="1"/>
</dbReference>
<dbReference type="InterPro" id="IPR014730">
    <property type="entry name" value="ETF_a/b_N"/>
</dbReference>
<dbReference type="InParanoid" id="A0A0G4GM98"/>
<dbReference type="GO" id="GO:0050660">
    <property type="term" value="F:flavin adenine dinucleotide binding"/>
    <property type="evidence" value="ECO:0007669"/>
    <property type="project" value="InterPro"/>
</dbReference>
<evidence type="ECO:0000313" key="4">
    <source>
        <dbReference type="EMBL" id="CEM31309.1"/>
    </source>
</evidence>
<dbReference type="SUPFAM" id="SSF52402">
    <property type="entry name" value="Adenine nucleotide alpha hydrolases-like"/>
    <property type="match status" value="1"/>
</dbReference>
<dbReference type="GO" id="GO:0005759">
    <property type="term" value="C:mitochondrial matrix"/>
    <property type="evidence" value="ECO:0007669"/>
    <property type="project" value="UniProtKB-SubCell"/>
</dbReference>
<organism evidence="4 5">
    <name type="scientific">Vitrella brassicaformis (strain CCMP3155)</name>
    <dbReference type="NCBI Taxonomy" id="1169540"/>
    <lineage>
        <taxon>Eukaryota</taxon>
        <taxon>Sar</taxon>
        <taxon>Alveolata</taxon>
        <taxon>Colpodellida</taxon>
        <taxon>Vitrellaceae</taxon>
        <taxon>Vitrella</taxon>
    </lineage>
</organism>
<dbReference type="Gene3D" id="3.40.50.620">
    <property type="entry name" value="HUPs"/>
    <property type="match status" value="1"/>
</dbReference>
<comment type="similarity">
    <text evidence="2">Belongs to the ETF alpha-subunit/FixB family.</text>
</comment>
<name>A0A0G4GM98_VITBC</name>
<dbReference type="InterPro" id="IPR001308">
    <property type="entry name" value="ETF_a/FixB"/>
</dbReference>
<feature type="domain" description="Electron transfer flavoprotein alpha/beta-subunit N-terminal" evidence="3">
    <location>
        <begin position="38"/>
        <end position="160"/>
    </location>
</feature>
<dbReference type="InterPro" id="IPR014729">
    <property type="entry name" value="Rossmann-like_a/b/a_fold"/>
</dbReference>
<reference evidence="4 5" key="1">
    <citation type="submission" date="2014-11" db="EMBL/GenBank/DDBJ databases">
        <authorList>
            <person name="Zhu J."/>
            <person name="Qi W."/>
            <person name="Song R."/>
        </authorList>
    </citation>
    <scope>NUCLEOTIDE SEQUENCE [LARGE SCALE GENOMIC DNA]</scope>
</reference>
<dbReference type="PANTHER" id="PTHR43153:SF1">
    <property type="entry name" value="ELECTRON TRANSFER FLAVOPROTEIN SUBUNIT ALPHA, MITOCHONDRIAL"/>
    <property type="match status" value="1"/>
</dbReference>
<dbReference type="GO" id="GO:0009055">
    <property type="term" value="F:electron transfer activity"/>
    <property type="evidence" value="ECO:0007669"/>
    <property type="project" value="InterPro"/>
</dbReference>
<dbReference type="AlphaFoldDB" id="A0A0G4GM98"/>
<dbReference type="Pfam" id="PF01012">
    <property type="entry name" value="ETF"/>
    <property type="match status" value="1"/>
</dbReference>
<comment type="subcellular location">
    <subcellularLocation>
        <location evidence="1">Mitochondrion matrix</location>
    </subcellularLocation>
</comment>
<dbReference type="GO" id="GO:0033539">
    <property type="term" value="P:fatty acid beta-oxidation using acyl-CoA dehydrogenase"/>
    <property type="evidence" value="ECO:0007669"/>
    <property type="project" value="TreeGrafter"/>
</dbReference>
<dbReference type="EMBL" id="CDMY01000718">
    <property type="protein sequence ID" value="CEM31309.1"/>
    <property type="molecule type" value="Genomic_DNA"/>
</dbReference>
<protein>
    <recommendedName>
        <fullName evidence="3">Electron transfer flavoprotein alpha/beta-subunit N-terminal domain-containing protein</fullName>
    </recommendedName>
</protein>
<evidence type="ECO:0000259" key="3">
    <source>
        <dbReference type="Pfam" id="PF01012"/>
    </source>
</evidence>
<evidence type="ECO:0000313" key="5">
    <source>
        <dbReference type="Proteomes" id="UP000041254"/>
    </source>
</evidence>
<gene>
    <name evidence="4" type="ORF">Vbra_10090</name>
</gene>
<accession>A0A0G4GM98</accession>
<proteinExistence type="inferred from homology"/>
<dbReference type="Proteomes" id="UP000041254">
    <property type="component" value="Unassembled WGS sequence"/>
</dbReference>
<evidence type="ECO:0000256" key="2">
    <source>
        <dbReference type="ARBA" id="ARBA00005817"/>
    </source>
</evidence>
<dbReference type="VEuPathDB" id="CryptoDB:Vbra_10090"/>
<keyword evidence="5" id="KW-1185">Reference proteome</keyword>
<sequence>MLMRLAAARRACAVQHAGRGAVLWPPQQTAAGHRFFSTVVVAEHDTKKLVPSTLSAIRAALEMKEGDTHVLVAAQPGMARTVAEDASRVSGVKSVIVCEDNIFRYQRPDTMYKLLRKIRKSMTITHLVGSDSPAMLDIMPTCAKKLNGYYEYAITKYDREQLTKDIKLYLEDAWEFKYKDDPELQWIPTKPVVTKDMMLNTEPNILRCLSVDTTAYEPASMAGSPVPVEKFKSPFDHGEHNNPHWFGADWHGWLAGYTLMSLVWWCGVG</sequence>
<dbReference type="STRING" id="1169540.A0A0G4GM98"/>
<evidence type="ECO:0000256" key="1">
    <source>
        <dbReference type="ARBA" id="ARBA00004305"/>
    </source>
</evidence>
<dbReference type="OrthoDB" id="1715808at2759"/>